<keyword evidence="1" id="KW-1133">Transmembrane helix</keyword>
<evidence type="ECO:0000313" key="2">
    <source>
        <dbReference type="EMBL" id="PUB10848.1"/>
    </source>
</evidence>
<keyword evidence="1" id="KW-0472">Membrane</keyword>
<comment type="caution">
    <text evidence="2">The sequence shown here is derived from an EMBL/GenBank/DDBJ whole genome shotgun (WGS) entry which is preliminary data.</text>
</comment>
<evidence type="ECO:0000313" key="3">
    <source>
        <dbReference type="Proteomes" id="UP000244523"/>
    </source>
</evidence>
<evidence type="ECO:0008006" key="4">
    <source>
        <dbReference type="Google" id="ProtNLM"/>
    </source>
</evidence>
<dbReference type="Gene3D" id="3.40.50.880">
    <property type="match status" value="1"/>
</dbReference>
<sequence length="689" mass="75041">MTQSLILDPLIPLAALYLVAGLAALSLGLAIWRRMPGWWLRGLAELALLAAIANPALQQEDREPLTDIVMLVVDESASQRISDRPDQNAAAIANIEAELARQPNTELRTVTLGDGEGDTGTTLMTALSEALAEEPQARIAGIILVSDGRLHDLDRAPRLPAPMHLLMTGQPDDWDRRLVVSNAPAFAILGEQVSLTLRIDDQGAAPGTDSVPLSISIDGDAPLTLPVPVGEDVELPIQLPHGGMNVLQFTIPAAPGELTDRNNSAVVQINGVRDRLRVLLVSGEPHPGERTWRNLLKSDSAVDLVHFTILRPPNKQDGVPVDQLSLIAFPTRELFLEKINDFDLIIFDRYRRRGILPSQYIDNIRQYVENGGAVLVSSGPEYGAAESIYRSPLGSILPGAPTARVFEEGFTPQITDLGQRHPVTEGLESFAPEAEDGTGPGWGRWFRQIDVLVPEEATTIMSGIEDRPLLMLNRIGEGRVSLIASDQSWLWDRGYEGGGPQLELLRRLAHWMMKEPELEEESLWVEPTGQTMRIIRRTLDLETGDVTVTHPDGTETVLTLEEVSPGRFETLWEAPEIGLYRLDDGDETSVIALGPSAPREFEQTIAAGDLLTPLVAGTGGGIFALSDGAIDVRTVREGRPANGRGWIGITPRGAFRTADISITPALPAWAFLLLASLLIIGAWLREGRR</sequence>
<reference evidence="2 3" key="1">
    <citation type="submission" date="2018-04" db="EMBL/GenBank/DDBJ databases">
        <title>Genomic Encyclopedia of Archaeal and Bacterial Type Strains, Phase II (KMG-II): from individual species to whole genera.</title>
        <authorList>
            <person name="Goeker M."/>
        </authorList>
    </citation>
    <scope>NUCLEOTIDE SEQUENCE [LARGE SCALE GENOMIC DNA]</scope>
    <source>
        <strain evidence="2 3">DSM 29955</strain>
    </source>
</reference>
<dbReference type="CDD" id="cd03143">
    <property type="entry name" value="A4_beta-galactosidase_middle_domain"/>
    <property type="match status" value="1"/>
</dbReference>
<dbReference type="OrthoDB" id="9769144at2"/>
<dbReference type="RefSeq" id="WP_108388311.1">
    <property type="nucleotide sequence ID" value="NZ_QBUD01000016.1"/>
</dbReference>
<proteinExistence type="predicted"/>
<protein>
    <recommendedName>
        <fullName evidence="4">Glutamine amidotransferase</fullName>
    </recommendedName>
</protein>
<gene>
    <name evidence="2" type="ORF">C8N45_11620</name>
</gene>
<keyword evidence="1" id="KW-0812">Transmembrane</keyword>
<dbReference type="SUPFAM" id="SSF52317">
    <property type="entry name" value="Class I glutamine amidotransferase-like"/>
    <property type="match status" value="1"/>
</dbReference>
<dbReference type="EMBL" id="QBUD01000016">
    <property type="protein sequence ID" value="PUB10848.1"/>
    <property type="molecule type" value="Genomic_DNA"/>
</dbReference>
<keyword evidence="3" id="KW-1185">Reference proteome</keyword>
<feature type="transmembrane region" description="Helical" evidence="1">
    <location>
        <begin position="666"/>
        <end position="684"/>
    </location>
</feature>
<feature type="transmembrane region" description="Helical" evidence="1">
    <location>
        <begin position="12"/>
        <end position="31"/>
    </location>
</feature>
<dbReference type="InterPro" id="IPR029062">
    <property type="entry name" value="Class_I_gatase-like"/>
</dbReference>
<dbReference type="AlphaFoldDB" id="A0A2T6K827"/>
<organism evidence="2 3">
    <name type="scientific">Yoonia sediminilitoris</name>
    <dbReference type="NCBI Taxonomy" id="1286148"/>
    <lineage>
        <taxon>Bacteria</taxon>
        <taxon>Pseudomonadati</taxon>
        <taxon>Pseudomonadota</taxon>
        <taxon>Alphaproteobacteria</taxon>
        <taxon>Rhodobacterales</taxon>
        <taxon>Paracoccaceae</taxon>
        <taxon>Yoonia</taxon>
    </lineage>
</organism>
<dbReference type="PANTHER" id="PTHR37947:SF1">
    <property type="entry name" value="BLL2462 PROTEIN"/>
    <property type="match status" value="1"/>
</dbReference>
<dbReference type="Proteomes" id="UP000244523">
    <property type="component" value="Unassembled WGS sequence"/>
</dbReference>
<accession>A0A2T6K827</accession>
<dbReference type="PANTHER" id="PTHR37947">
    <property type="entry name" value="BLL2462 PROTEIN"/>
    <property type="match status" value="1"/>
</dbReference>
<name>A0A2T6K827_9RHOB</name>
<evidence type="ECO:0000256" key="1">
    <source>
        <dbReference type="SAM" id="Phobius"/>
    </source>
</evidence>